<keyword evidence="3" id="KW-1185">Reference proteome</keyword>
<gene>
    <name evidence="2" type="ORF">PHLCEN_2v7893</name>
</gene>
<dbReference type="AlphaFoldDB" id="A0A2R6NVA6"/>
<dbReference type="Proteomes" id="UP000186601">
    <property type="component" value="Unassembled WGS sequence"/>
</dbReference>
<feature type="compositionally biased region" description="Basic and acidic residues" evidence="1">
    <location>
        <begin position="33"/>
        <end position="47"/>
    </location>
</feature>
<feature type="compositionally biased region" description="Polar residues" evidence="1">
    <location>
        <begin position="19"/>
        <end position="29"/>
    </location>
</feature>
<dbReference type="EMBL" id="MLYV02000794">
    <property type="protein sequence ID" value="PSR77462.1"/>
    <property type="molecule type" value="Genomic_DNA"/>
</dbReference>
<feature type="region of interest" description="Disordered" evidence="1">
    <location>
        <begin position="1"/>
        <end position="47"/>
    </location>
</feature>
<organism evidence="2 3">
    <name type="scientific">Hermanssonia centrifuga</name>
    <dbReference type="NCBI Taxonomy" id="98765"/>
    <lineage>
        <taxon>Eukaryota</taxon>
        <taxon>Fungi</taxon>
        <taxon>Dikarya</taxon>
        <taxon>Basidiomycota</taxon>
        <taxon>Agaricomycotina</taxon>
        <taxon>Agaricomycetes</taxon>
        <taxon>Polyporales</taxon>
        <taxon>Meruliaceae</taxon>
        <taxon>Hermanssonia</taxon>
    </lineage>
</organism>
<protein>
    <submittedName>
        <fullName evidence="2">Uncharacterized protein</fullName>
    </submittedName>
</protein>
<name>A0A2R6NVA6_9APHY</name>
<proteinExistence type="predicted"/>
<comment type="caution">
    <text evidence="2">The sequence shown here is derived from an EMBL/GenBank/DDBJ whole genome shotgun (WGS) entry which is preliminary data.</text>
</comment>
<reference evidence="2 3" key="1">
    <citation type="submission" date="2018-02" db="EMBL/GenBank/DDBJ databases">
        <title>Genome sequence of the basidiomycete white-rot fungus Phlebia centrifuga.</title>
        <authorList>
            <person name="Granchi Z."/>
            <person name="Peng M."/>
            <person name="de Vries R.P."/>
            <person name="Hilden K."/>
            <person name="Makela M.R."/>
            <person name="Grigoriev I."/>
            <person name="Riley R."/>
        </authorList>
    </citation>
    <scope>NUCLEOTIDE SEQUENCE [LARGE SCALE GENOMIC DNA]</scope>
    <source>
        <strain evidence="2 3">FBCC195</strain>
    </source>
</reference>
<evidence type="ECO:0000313" key="2">
    <source>
        <dbReference type="EMBL" id="PSR77462.1"/>
    </source>
</evidence>
<evidence type="ECO:0000256" key="1">
    <source>
        <dbReference type="SAM" id="MobiDB-lite"/>
    </source>
</evidence>
<sequence length="345" mass="37657">MASLAENPLCKSTSRRSGTRGLTGTSQSVDDQDSNRPLRERLPKGSFDLDGKLTNEGYGILNRMVAFGKCSICPSTRSITRSRHIISKKHRRSVADALELTIDDLPEVATILCEKGCGKTYVLKDQLKEHMKTCGVPDRAFRENVSINVAELMDQLSARLPIPEAFTPDGKLTSNGYAAINGIVIKSRKDAIKSHVKKCGVPGVKTSKKRKILEDANSQQNDIKDEYASGGFLSSQFTDSTSDSSDSRLYLGAVPSTPRRGHTVANDQYGILPSPFAYSLYLKHEQDAADLGPFLAGSPARDAAMGLISPHFGVAFAYSPRKKPRAVYEDSSLCVWSPSLDLRLK</sequence>
<evidence type="ECO:0000313" key="3">
    <source>
        <dbReference type="Proteomes" id="UP000186601"/>
    </source>
</evidence>
<accession>A0A2R6NVA6</accession>